<gene>
    <name evidence="2" type="ORF">CQY20_04355</name>
    <name evidence="1" type="ORF">MAGR_15250</name>
</gene>
<dbReference type="AlphaFoldDB" id="A0A2A7NC42"/>
<proteinExistence type="predicted"/>
<dbReference type="Proteomes" id="UP000220914">
    <property type="component" value="Unassembled WGS sequence"/>
</dbReference>
<organism evidence="2 3">
    <name type="scientific">Mycolicibacterium agri</name>
    <name type="common">Mycobacterium agri</name>
    <dbReference type="NCBI Taxonomy" id="36811"/>
    <lineage>
        <taxon>Bacteria</taxon>
        <taxon>Bacillati</taxon>
        <taxon>Actinomycetota</taxon>
        <taxon>Actinomycetes</taxon>
        <taxon>Mycobacteriales</taxon>
        <taxon>Mycobacteriaceae</taxon>
        <taxon>Mycolicibacterium</taxon>
    </lineage>
</organism>
<keyword evidence="3" id="KW-1185">Reference proteome</keyword>
<protein>
    <submittedName>
        <fullName evidence="2">Uncharacterized protein</fullName>
    </submittedName>
</protein>
<reference evidence="1" key="3">
    <citation type="submission" date="2020-02" db="EMBL/GenBank/DDBJ databases">
        <authorList>
            <person name="Matsumoto Y."/>
            <person name="Motooka D."/>
            <person name="Nakamura S."/>
        </authorList>
    </citation>
    <scope>NUCLEOTIDE SEQUENCE</scope>
    <source>
        <strain evidence="1">JCM 6377</strain>
    </source>
</reference>
<dbReference type="OrthoDB" id="4484277at2"/>
<dbReference type="EMBL" id="PDCP01000005">
    <property type="protein sequence ID" value="PEG41692.1"/>
    <property type="molecule type" value="Genomic_DNA"/>
</dbReference>
<evidence type="ECO:0000313" key="4">
    <source>
        <dbReference type="Proteomes" id="UP000465302"/>
    </source>
</evidence>
<reference evidence="2 3" key="1">
    <citation type="submission" date="2017-10" db="EMBL/GenBank/DDBJ databases">
        <title>The new phylogeny of genus Mycobacterium.</title>
        <authorList>
            <person name="Tortoli E."/>
            <person name="Trovato A."/>
            <person name="Cirillo D.M."/>
        </authorList>
    </citation>
    <scope>NUCLEOTIDE SEQUENCE [LARGE SCALE GENOMIC DNA]</scope>
    <source>
        <strain evidence="2 3">CCUG37673</strain>
    </source>
</reference>
<evidence type="ECO:0000313" key="1">
    <source>
        <dbReference type="EMBL" id="GFG50084.1"/>
    </source>
</evidence>
<comment type="caution">
    <text evidence="2">The sequence shown here is derived from an EMBL/GenBank/DDBJ whole genome shotgun (WGS) entry which is preliminary data.</text>
</comment>
<evidence type="ECO:0000313" key="2">
    <source>
        <dbReference type="EMBL" id="PEG41692.1"/>
    </source>
</evidence>
<evidence type="ECO:0000313" key="3">
    <source>
        <dbReference type="Proteomes" id="UP000220914"/>
    </source>
</evidence>
<reference evidence="1 4" key="2">
    <citation type="journal article" date="2019" name="Emerg. Microbes Infect.">
        <title>Comprehensive subspecies identification of 175 nontuberculous mycobacteria species based on 7547 genomic profiles.</title>
        <authorList>
            <person name="Matsumoto Y."/>
            <person name="Kinjo T."/>
            <person name="Motooka D."/>
            <person name="Nabeya D."/>
            <person name="Jung N."/>
            <person name="Uechi K."/>
            <person name="Horii T."/>
            <person name="Iida T."/>
            <person name="Fujita J."/>
            <person name="Nakamura S."/>
        </authorList>
    </citation>
    <scope>NUCLEOTIDE SEQUENCE [LARGE SCALE GENOMIC DNA]</scope>
    <source>
        <strain evidence="1 4">JCM 6377</strain>
    </source>
</reference>
<dbReference type="EMBL" id="BLKS01000001">
    <property type="protein sequence ID" value="GFG50084.1"/>
    <property type="molecule type" value="Genomic_DNA"/>
</dbReference>
<dbReference type="Proteomes" id="UP000465302">
    <property type="component" value="Unassembled WGS sequence"/>
</dbReference>
<name>A0A2A7NC42_MYCAG</name>
<accession>A0A2A7NC42</accession>
<dbReference type="RefSeq" id="WP_097938440.1">
    <property type="nucleotide sequence ID" value="NZ_BLKS01000001.1"/>
</dbReference>
<sequence length="83" mass="8551">MQATDAAAAGGPQGKIAVDSAVRVYPGTPREVQGVVVEDFGGYSGQSVDIGEHHIVDAARRWAVQLADGSLIFVDDDDIAAIG</sequence>